<dbReference type="EMBL" id="VFSU01000011">
    <property type="protein sequence ID" value="TPE63971.1"/>
    <property type="molecule type" value="Genomic_DNA"/>
</dbReference>
<dbReference type="Proteomes" id="UP000319897">
    <property type="component" value="Unassembled WGS sequence"/>
</dbReference>
<name>A0A501XTJ8_9SPHN</name>
<dbReference type="PROSITE" id="PS51257">
    <property type="entry name" value="PROKAR_LIPOPROTEIN"/>
    <property type="match status" value="1"/>
</dbReference>
<protein>
    <recommendedName>
        <fullName evidence="3">Lipoprotein</fullName>
    </recommendedName>
</protein>
<keyword evidence="2" id="KW-1185">Reference proteome</keyword>
<evidence type="ECO:0000313" key="2">
    <source>
        <dbReference type="Proteomes" id="UP000319897"/>
    </source>
</evidence>
<dbReference type="RefSeq" id="WP_140926994.1">
    <property type="nucleotide sequence ID" value="NZ_VFSU01000011.1"/>
</dbReference>
<dbReference type="AlphaFoldDB" id="A0A501XTJ8"/>
<gene>
    <name evidence="1" type="ORF">FJQ54_03800</name>
</gene>
<sequence>MSKPYLAVGLLVSALVLAGCNRNPLLVKRSTCPAVAIPAYSGSVTKFDPPQSRDADAIDVTAQLSDVVGSCHESADYLTTDLAFTVTAQRRKPGPARQVYLPIFVALAQGGNVLVSKQITGVMVEFPEGQLRAEARGGARADVHRSAVTLPDEVQQRISRERRPDEPDALVDPLSDPQVRAAVRAASFEVLVGFQLDDASLAYNVGK</sequence>
<reference evidence="1 2" key="1">
    <citation type="submission" date="2019-06" db="EMBL/GenBank/DDBJ databases">
        <authorList>
            <person name="Lee I."/>
            <person name="Jang G.I."/>
            <person name="Hwang C.Y."/>
        </authorList>
    </citation>
    <scope>NUCLEOTIDE SEQUENCE [LARGE SCALE GENOMIC DNA]</scope>
    <source>
        <strain evidence="1 2">PAMC 28131</strain>
    </source>
</reference>
<dbReference type="OrthoDB" id="7425063at2"/>
<organism evidence="1 2">
    <name type="scientific">Sandaracinobacter neustonicus</name>
    <dbReference type="NCBI Taxonomy" id="1715348"/>
    <lineage>
        <taxon>Bacteria</taxon>
        <taxon>Pseudomonadati</taxon>
        <taxon>Pseudomonadota</taxon>
        <taxon>Alphaproteobacteria</taxon>
        <taxon>Sphingomonadales</taxon>
        <taxon>Sphingosinicellaceae</taxon>
        <taxon>Sandaracinobacter</taxon>
    </lineage>
</organism>
<evidence type="ECO:0000313" key="1">
    <source>
        <dbReference type="EMBL" id="TPE63971.1"/>
    </source>
</evidence>
<accession>A0A501XTJ8</accession>
<evidence type="ECO:0008006" key="3">
    <source>
        <dbReference type="Google" id="ProtNLM"/>
    </source>
</evidence>
<comment type="caution">
    <text evidence="1">The sequence shown here is derived from an EMBL/GenBank/DDBJ whole genome shotgun (WGS) entry which is preliminary data.</text>
</comment>
<proteinExistence type="predicted"/>